<name>A0A2X0S8G1_BROTH</name>
<gene>
    <name evidence="1" type="ORF">BTBSAS_20131</name>
</gene>
<dbReference type="Proteomes" id="UP000270190">
    <property type="component" value="Unassembled WGS sequence"/>
</dbReference>
<proteinExistence type="predicted"/>
<protein>
    <submittedName>
        <fullName evidence="1">Uncharacterized protein</fullName>
    </submittedName>
</protein>
<dbReference type="AlphaFoldDB" id="A0A2X0S8G1"/>
<sequence length="36" mass="4073">MIADMENILEVLVALLPNDERLEMLIQAISYKKSPA</sequence>
<reference evidence="2" key="1">
    <citation type="submission" date="2018-04" db="EMBL/GenBank/DDBJ databases">
        <authorList>
            <person name="Illikoud N."/>
        </authorList>
    </citation>
    <scope>NUCLEOTIDE SEQUENCE [LARGE SCALE GENOMIC DNA]</scope>
</reference>
<evidence type="ECO:0000313" key="1">
    <source>
        <dbReference type="EMBL" id="SPP28261.1"/>
    </source>
</evidence>
<accession>A0A2X0S8G1</accession>
<dbReference type="EMBL" id="OUNC01000012">
    <property type="protein sequence ID" value="SPP28261.1"/>
    <property type="molecule type" value="Genomic_DNA"/>
</dbReference>
<organism evidence="1 2">
    <name type="scientific">Brochothrix thermosphacta</name>
    <name type="common">Microbacterium thermosphactum</name>
    <dbReference type="NCBI Taxonomy" id="2756"/>
    <lineage>
        <taxon>Bacteria</taxon>
        <taxon>Bacillati</taxon>
        <taxon>Bacillota</taxon>
        <taxon>Bacilli</taxon>
        <taxon>Bacillales</taxon>
        <taxon>Listeriaceae</taxon>
        <taxon>Brochothrix</taxon>
    </lineage>
</organism>
<evidence type="ECO:0000313" key="2">
    <source>
        <dbReference type="Proteomes" id="UP000270190"/>
    </source>
</evidence>